<protein>
    <submittedName>
        <fullName evidence="2">Cyclic nucleotide-binding domain-containing protein</fullName>
    </submittedName>
</protein>
<dbReference type="InterPro" id="IPR018490">
    <property type="entry name" value="cNMP-bd_dom_sf"/>
</dbReference>
<feature type="domain" description="Cyclic nucleotide-binding" evidence="1">
    <location>
        <begin position="14"/>
        <end position="112"/>
    </location>
</feature>
<sequence>MNNLIAFINNTIALEKNTIETLTNLCVEKAYQRGDFLQKPNGYCNHLFCINSGLVKLSFDTGDNEFVMRFFQEDVLFTELESLTENIPSKYQIIALETVHCTLLPYREFEKLSAKNTRLALFFSKFLTRAHVNMMNRISEMLEANAHIRYTNFLKHHPDIINRISLGDLSRYLGINQVTLSRIRSKK</sequence>
<dbReference type="EMBL" id="CAXJRC010000008">
    <property type="protein sequence ID" value="CAL2105634.1"/>
    <property type="molecule type" value="Genomic_DNA"/>
</dbReference>
<comment type="caution">
    <text evidence="2">The sequence shown here is derived from an EMBL/GenBank/DDBJ whole genome shotgun (WGS) entry which is preliminary data.</text>
</comment>
<name>A0ABM9PJ36_9FLAO</name>
<accession>A0ABM9PJ36</accession>
<dbReference type="InterPro" id="IPR000595">
    <property type="entry name" value="cNMP-bd_dom"/>
</dbReference>
<dbReference type="PROSITE" id="PS50042">
    <property type="entry name" value="CNMP_BINDING_3"/>
    <property type="match status" value="1"/>
</dbReference>
<dbReference type="SUPFAM" id="SSF51206">
    <property type="entry name" value="cAMP-binding domain-like"/>
    <property type="match status" value="1"/>
</dbReference>
<proteinExistence type="predicted"/>
<dbReference type="RefSeq" id="WP_348737434.1">
    <property type="nucleotide sequence ID" value="NZ_CAXJRC010000008.1"/>
</dbReference>
<evidence type="ECO:0000313" key="2">
    <source>
        <dbReference type="EMBL" id="CAL2105634.1"/>
    </source>
</evidence>
<evidence type="ECO:0000259" key="1">
    <source>
        <dbReference type="PROSITE" id="PS50042"/>
    </source>
</evidence>
<gene>
    <name evidence="2" type="ORF">T190115A13A_170057</name>
</gene>
<dbReference type="Pfam" id="PF00027">
    <property type="entry name" value="cNMP_binding"/>
    <property type="match status" value="1"/>
</dbReference>
<keyword evidence="3" id="KW-1185">Reference proteome</keyword>
<dbReference type="Proteomes" id="UP001497602">
    <property type="component" value="Unassembled WGS sequence"/>
</dbReference>
<dbReference type="InterPro" id="IPR014710">
    <property type="entry name" value="RmlC-like_jellyroll"/>
</dbReference>
<organism evidence="2 3">
    <name type="scientific">Tenacibaculum vairaonense</name>
    <dbReference type="NCBI Taxonomy" id="3137860"/>
    <lineage>
        <taxon>Bacteria</taxon>
        <taxon>Pseudomonadati</taxon>
        <taxon>Bacteroidota</taxon>
        <taxon>Flavobacteriia</taxon>
        <taxon>Flavobacteriales</taxon>
        <taxon>Flavobacteriaceae</taxon>
        <taxon>Tenacibaculum</taxon>
    </lineage>
</organism>
<dbReference type="CDD" id="cd00038">
    <property type="entry name" value="CAP_ED"/>
    <property type="match status" value="1"/>
</dbReference>
<evidence type="ECO:0000313" key="3">
    <source>
        <dbReference type="Proteomes" id="UP001497602"/>
    </source>
</evidence>
<reference evidence="2 3" key="1">
    <citation type="submission" date="2024-05" db="EMBL/GenBank/DDBJ databases">
        <authorList>
            <person name="Duchaud E."/>
        </authorList>
    </citation>
    <scope>NUCLEOTIDE SEQUENCE [LARGE SCALE GENOMIC DNA]</scope>
    <source>
        <strain evidence="2">Ena-SAMPLE-TAB-13-05-2024-13:56:06:370-140305</strain>
    </source>
</reference>
<dbReference type="Gene3D" id="2.60.120.10">
    <property type="entry name" value="Jelly Rolls"/>
    <property type="match status" value="1"/>
</dbReference>